<dbReference type="AlphaFoldDB" id="A0A7I8KBB8"/>
<proteinExistence type="predicted"/>
<reference evidence="1" key="1">
    <citation type="submission" date="2020-02" db="EMBL/GenBank/DDBJ databases">
        <authorList>
            <person name="Scholz U."/>
            <person name="Mascher M."/>
            <person name="Fiebig A."/>
        </authorList>
    </citation>
    <scope>NUCLEOTIDE SEQUENCE</scope>
</reference>
<name>A0A7I8KBB8_SPIIN</name>
<dbReference type="EMBL" id="LR746267">
    <property type="protein sequence ID" value="CAA7395069.1"/>
    <property type="molecule type" value="Genomic_DNA"/>
</dbReference>
<dbReference type="Proteomes" id="UP000663760">
    <property type="component" value="Chromosome 4"/>
</dbReference>
<keyword evidence="2" id="KW-1185">Reference proteome</keyword>
<sequence>MKNRQREREIFSHKRLPWWVFSVVSVVVLGCFQCAECHDAR</sequence>
<evidence type="ECO:0000313" key="1">
    <source>
        <dbReference type="EMBL" id="CAA7395069.1"/>
    </source>
</evidence>
<accession>A0A7I8KBB8</accession>
<dbReference type="PROSITE" id="PS51257">
    <property type="entry name" value="PROKAR_LIPOPROTEIN"/>
    <property type="match status" value="1"/>
</dbReference>
<organism evidence="1 2">
    <name type="scientific">Spirodela intermedia</name>
    <name type="common">Intermediate duckweed</name>
    <dbReference type="NCBI Taxonomy" id="51605"/>
    <lineage>
        <taxon>Eukaryota</taxon>
        <taxon>Viridiplantae</taxon>
        <taxon>Streptophyta</taxon>
        <taxon>Embryophyta</taxon>
        <taxon>Tracheophyta</taxon>
        <taxon>Spermatophyta</taxon>
        <taxon>Magnoliopsida</taxon>
        <taxon>Liliopsida</taxon>
        <taxon>Araceae</taxon>
        <taxon>Lemnoideae</taxon>
        <taxon>Spirodela</taxon>
    </lineage>
</organism>
<evidence type="ECO:0000313" key="2">
    <source>
        <dbReference type="Proteomes" id="UP000663760"/>
    </source>
</evidence>
<protein>
    <submittedName>
        <fullName evidence="1">Uncharacterized protein</fullName>
    </submittedName>
</protein>
<gene>
    <name evidence="1" type="ORF">SI8410_04005730</name>
</gene>